<organism evidence="1 2">
    <name type="scientific">Ruminococcus albus (strain ATCC 27210 / DSM 20455 / JCM 14654 / NCDO 2250 / 7)</name>
    <dbReference type="NCBI Taxonomy" id="697329"/>
    <lineage>
        <taxon>Bacteria</taxon>
        <taxon>Bacillati</taxon>
        <taxon>Bacillota</taxon>
        <taxon>Clostridia</taxon>
        <taxon>Eubacteriales</taxon>
        <taxon>Oscillospiraceae</taxon>
        <taxon>Ruminococcus</taxon>
    </lineage>
</organism>
<reference evidence="1 2" key="1">
    <citation type="journal article" date="2011" name="J. Bacteriol.">
        <title>Complete genome of the cellulolytic ruminal bacterium Ruminococcus albus 7.</title>
        <authorList>
            <person name="Suen G."/>
            <person name="Stevenson D.M."/>
            <person name="Bruce D.C."/>
            <person name="Chertkov O."/>
            <person name="Copeland A."/>
            <person name="Cheng J.F."/>
            <person name="Detter C."/>
            <person name="Detter J.C."/>
            <person name="Goodwin L.A."/>
            <person name="Han C.S."/>
            <person name="Hauser L.J."/>
            <person name="Ivanova N.N."/>
            <person name="Kyrpides N.C."/>
            <person name="Land M.L."/>
            <person name="Lapidus A."/>
            <person name="Lucas S."/>
            <person name="Ovchinnikova G."/>
            <person name="Pitluck S."/>
            <person name="Tapia R."/>
            <person name="Woyke T."/>
            <person name="Boyum J."/>
            <person name="Mead D."/>
            <person name="Weimer P.J."/>
        </authorList>
    </citation>
    <scope>NUCLEOTIDE SEQUENCE [LARGE SCALE GENOMIC DNA]</scope>
    <source>
        <strain evidence="2">ATCC 27210 / DSM 20455 / JCM 14654 / NCDO 2250 / 7</strain>
    </source>
</reference>
<proteinExistence type="predicted"/>
<dbReference type="OrthoDB" id="1820924at2"/>
<evidence type="ECO:0008006" key="3">
    <source>
        <dbReference type="Google" id="ProtNLM"/>
    </source>
</evidence>
<gene>
    <name evidence="1" type="ordered locus">Rumal_1086</name>
</gene>
<dbReference type="PROSITE" id="PS51257">
    <property type="entry name" value="PROKAR_LIPOPROTEIN"/>
    <property type="match status" value="1"/>
</dbReference>
<dbReference type="AlphaFoldDB" id="E6UCK7"/>
<dbReference type="RefSeq" id="WP_013497790.1">
    <property type="nucleotide sequence ID" value="NC_014833.1"/>
</dbReference>
<dbReference type="Proteomes" id="UP000006919">
    <property type="component" value="Chromosome"/>
</dbReference>
<evidence type="ECO:0000313" key="2">
    <source>
        <dbReference type="Proteomes" id="UP000006919"/>
    </source>
</evidence>
<protein>
    <recommendedName>
        <fullName evidence="3">Lipoprotein</fullName>
    </recommendedName>
</protein>
<dbReference type="HOGENOM" id="CLU_1730045_0_0_9"/>
<evidence type="ECO:0000313" key="1">
    <source>
        <dbReference type="EMBL" id="ADU21612.1"/>
    </source>
</evidence>
<accession>E6UCK7</accession>
<dbReference type="KEGG" id="ral:Rumal_1086"/>
<name>E6UCK7_RUMA7</name>
<sequence precursor="true">MHRTALAAVIVSSMMLCSCMGKSINAVSSKEFSKTVLECGYCAEDGISVTDSEDGTSTKVLADNGWLAGFYECADYDIAENEFYSECNAADMDDIKDIGNNVQSAEKTSGNNYSLYIRVGKTCLMMTGPTERSDEMKDLAAKLGYSDGKKK</sequence>
<dbReference type="EMBL" id="CP002403">
    <property type="protein sequence ID" value="ADU21612.1"/>
    <property type="molecule type" value="Genomic_DNA"/>
</dbReference>